<sequence length="247" mass="26160">MAGVKSVRGGFLLGPACTLDFYSSSNCAGPIAHTINTGATSGSCLAAPQSQGYLSMHASCSGSTSKRSHSRDMSVELEKRAGPDGVAIFNDERFWNIQTGNGHRQDFFDFLEIDNVEPEGDPMNVDNSATNGALAEESSRTVMSHANESPNSDIATGASDLLNGWRVTTSIVTIPFTDANNVQTTFTMGAAARAVGTERLSLIIIDSAVAARNFQRSQIAFGLRFRTPTLDSNGNVAAVVVIAFSRD</sequence>
<dbReference type="EMBL" id="KN848063">
    <property type="protein sequence ID" value="KIY02924.1"/>
    <property type="molecule type" value="Genomic_DNA"/>
</dbReference>
<dbReference type="RefSeq" id="XP_016637046.1">
    <property type="nucleotide sequence ID" value="XM_016771907.1"/>
</dbReference>
<keyword evidence="2" id="KW-1185">Reference proteome</keyword>
<gene>
    <name evidence="1" type="ORF">Z520_01389</name>
</gene>
<dbReference type="AlphaFoldDB" id="A0A0D2L1M8"/>
<protein>
    <submittedName>
        <fullName evidence="1">Uncharacterized protein</fullName>
    </submittedName>
</protein>
<proteinExistence type="predicted"/>
<evidence type="ECO:0000313" key="2">
    <source>
        <dbReference type="Proteomes" id="UP000053411"/>
    </source>
</evidence>
<accession>A0A0D2L1M8</accession>
<evidence type="ECO:0000313" key="1">
    <source>
        <dbReference type="EMBL" id="KIY02924.1"/>
    </source>
</evidence>
<organism evidence="1 2">
    <name type="scientific">Fonsecaea multimorphosa CBS 102226</name>
    <dbReference type="NCBI Taxonomy" id="1442371"/>
    <lineage>
        <taxon>Eukaryota</taxon>
        <taxon>Fungi</taxon>
        <taxon>Dikarya</taxon>
        <taxon>Ascomycota</taxon>
        <taxon>Pezizomycotina</taxon>
        <taxon>Eurotiomycetes</taxon>
        <taxon>Chaetothyriomycetidae</taxon>
        <taxon>Chaetothyriales</taxon>
        <taxon>Herpotrichiellaceae</taxon>
        <taxon>Fonsecaea</taxon>
    </lineage>
</organism>
<reference evidence="1 2" key="1">
    <citation type="submission" date="2015-01" db="EMBL/GenBank/DDBJ databases">
        <title>The Genome Sequence of Fonsecaea multimorphosa CBS 102226.</title>
        <authorList>
            <consortium name="The Broad Institute Genomics Platform"/>
            <person name="Cuomo C."/>
            <person name="de Hoog S."/>
            <person name="Gorbushina A."/>
            <person name="Stielow B."/>
            <person name="Teixiera M."/>
            <person name="Abouelleil A."/>
            <person name="Chapman S.B."/>
            <person name="Priest M."/>
            <person name="Young S.K."/>
            <person name="Wortman J."/>
            <person name="Nusbaum C."/>
            <person name="Birren B."/>
        </authorList>
    </citation>
    <scope>NUCLEOTIDE SEQUENCE [LARGE SCALE GENOMIC DNA]</scope>
    <source>
        <strain evidence="1 2">CBS 102226</strain>
    </source>
</reference>
<name>A0A0D2L1M8_9EURO</name>
<dbReference type="Proteomes" id="UP000053411">
    <property type="component" value="Unassembled WGS sequence"/>
</dbReference>
<dbReference type="GeneID" id="27707135"/>
<dbReference type="VEuPathDB" id="FungiDB:Z520_01389"/>